<sequence length="543" mass="62419">MVTSSYLLSQFANQMKSKGLLILISIRMVIVWIGVVASFLNFGKPPFFIAVSFTIYFLSTSILGKQFIQKSHTSKISNPIIMFFLCIDYLVLLLGFYLAIMAHPIGTKSLPIQNSIFFTLFFLFQLYISFFLHRRFSAVMGVVVILGYLGGIYIAKLNGAEIDFGYQLVPQGPNRVVFVLEFLKLILLAAKTICIVKLVSFLLDILDNNNQKLSEELNQRETTLIQNDRLVTLGSLASNVAHEIKNPLAGIKSMVSYLLSEEKNFLSNKDPLWYEKEKSILWKHRTRKEKREEMDIILQLFHFLERRDLFYFADRCIELGINYKSFEDIPSQDTKSWESIFLWLKYKTMENASILITNAIDRTEKVISTFQQFSKPFSTKEKEKVRISDGIRDILILYHQYWDENRILITDIDDHLETYVNEAAIKLVWSHLIFNAIQATDPKTGEIKVEVKLNPSNQIEIRVIDNGVGIPVDLQKNIFQPFYTTKQKGEGIGLGLYISNSILSEENGSITFFSVPGKTEFIVTLPMMESNTQKEIQNENKSI</sequence>
<keyword evidence="6" id="KW-0418">Kinase</keyword>
<proteinExistence type="predicted"/>
<keyword evidence="4" id="KW-0808">Transferase</keyword>
<evidence type="ECO:0000256" key="5">
    <source>
        <dbReference type="ARBA" id="ARBA00022741"/>
    </source>
</evidence>
<accession>B0SQD3</accession>
<evidence type="ECO:0000256" key="4">
    <source>
        <dbReference type="ARBA" id="ARBA00022679"/>
    </source>
</evidence>
<evidence type="ECO:0000256" key="1">
    <source>
        <dbReference type="ARBA" id="ARBA00000085"/>
    </source>
</evidence>
<dbReference type="InterPro" id="IPR036890">
    <property type="entry name" value="HATPase_C_sf"/>
</dbReference>
<dbReference type="BioCyc" id="LBIF456481:LEPBI_RS07290-MONOMER"/>
<feature type="transmembrane region" description="Helical" evidence="9">
    <location>
        <begin position="112"/>
        <end position="132"/>
    </location>
</feature>
<keyword evidence="5" id="KW-0547">Nucleotide-binding</keyword>
<dbReference type="InterPro" id="IPR036097">
    <property type="entry name" value="HisK_dim/P_sf"/>
</dbReference>
<evidence type="ECO:0000256" key="9">
    <source>
        <dbReference type="SAM" id="Phobius"/>
    </source>
</evidence>
<dbReference type="InterPro" id="IPR003594">
    <property type="entry name" value="HATPase_dom"/>
</dbReference>
<dbReference type="Gene3D" id="1.10.287.130">
    <property type="match status" value="1"/>
</dbReference>
<name>B0SQD3_LEPBP</name>
<dbReference type="STRING" id="456481.LEPBI_I1484"/>
<keyword evidence="8" id="KW-0902">Two-component regulatory system</keyword>
<dbReference type="SMART" id="SM00387">
    <property type="entry name" value="HATPase_c"/>
    <property type="match status" value="1"/>
</dbReference>
<reference evidence="11 12" key="1">
    <citation type="journal article" date="2008" name="PLoS ONE">
        <title>Genome sequence of the saprophyte Leptospira biflexa provides insights into the evolution of Leptospira and the pathogenesis of leptospirosis.</title>
        <authorList>
            <person name="Picardeau M."/>
            <person name="Bulach D.M."/>
            <person name="Bouchier C."/>
            <person name="Zuerner R.L."/>
            <person name="Zidane N."/>
            <person name="Wilson P.J."/>
            <person name="Creno S."/>
            <person name="Kuczek E.S."/>
            <person name="Bommezzadri S."/>
            <person name="Davis J.C."/>
            <person name="McGrath A."/>
            <person name="Johnson M.J."/>
            <person name="Boursaux-Eude C."/>
            <person name="Seemann T."/>
            <person name="Rouy Z."/>
            <person name="Coppel R.L."/>
            <person name="Rood J.I."/>
            <person name="Lajus A."/>
            <person name="Davies J.K."/>
            <person name="Medigue C."/>
            <person name="Adler B."/>
        </authorList>
    </citation>
    <scope>NUCLEOTIDE SEQUENCE [LARGE SCALE GENOMIC DNA]</scope>
    <source>
        <strain evidence="12">Patoc 1 / ATCC 23582 / Paris</strain>
    </source>
</reference>
<dbReference type="CDD" id="cd00082">
    <property type="entry name" value="HisKA"/>
    <property type="match status" value="1"/>
</dbReference>
<evidence type="ECO:0000256" key="7">
    <source>
        <dbReference type="ARBA" id="ARBA00022840"/>
    </source>
</evidence>
<dbReference type="Gene3D" id="3.30.565.10">
    <property type="entry name" value="Histidine kinase-like ATPase, C-terminal domain"/>
    <property type="match status" value="1"/>
</dbReference>
<evidence type="ECO:0000256" key="8">
    <source>
        <dbReference type="ARBA" id="ARBA00023012"/>
    </source>
</evidence>
<evidence type="ECO:0000313" key="12">
    <source>
        <dbReference type="Proteomes" id="UP000001847"/>
    </source>
</evidence>
<feature type="transmembrane region" description="Helical" evidence="9">
    <location>
        <begin position="20"/>
        <end position="40"/>
    </location>
</feature>
<dbReference type="CDD" id="cd00075">
    <property type="entry name" value="HATPase"/>
    <property type="match status" value="1"/>
</dbReference>
<dbReference type="Pfam" id="PF02518">
    <property type="entry name" value="HATPase_c"/>
    <property type="match status" value="1"/>
</dbReference>
<dbReference type="PANTHER" id="PTHR43065:SF10">
    <property type="entry name" value="PEROXIDE STRESS-ACTIVATED HISTIDINE KINASE MAK3"/>
    <property type="match status" value="1"/>
</dbReference>
<gene>
    <name evidence="11" type="ordered locus">LEPBI_I1484</name>
</gene>
<dbReference type="GO" id="GO:0000155">
    <property type="term" value="F:phosphorelay sensor kinase activity"/>
    <property type="evidence" value="ECO:0007669"/>
    <property type="project" value="InterPro"/>
</dbReference>
<evidence type="ECO:0000256" key="3">
    <source>
        <dbReference type="ARBA" id="ARBA00022553"/>
    </source>
</evidence>
<keyword evidence="7" id="KW-0067">ATP-binding</keyword>
<dbReference type="RefSeq" id="WP_012388470.1">
    <property type="nucleotide sequence ID" value="NC_010602.1"/>
</dbReference>
<dbReference type="EMBL" id="CP000786">
    <property type="protein sequence ID" value="ABZ97591.1"/>
    <property type="molecule type" value="Genomic_DNA"/>
</dbReference>
<keyword evidence="9" id="KW-0812">Transmembrane</keyword>
<dbReference type="AlphaFoldDB" id="B0SQD3"/>
<organism evidence="11 12">
    <name type="scientific">Leptospira biflexa serovar Patoc (strain Patoc 1 / ATCC 23582 / Paris)</name>
    <dbReference type="NCBI Taxonomy" id="456481"/>
    <lineage>
        <taxon>Bacteria</taxon>
        <taxon>Pseudomonadati</taxon>
        <taxon>Spirochaetota</taxon>
        <taxon>Spirochaetia</taxon>
        <taxon>Leptospirales</taxon>
        <taxon>Leptospiraceae</taxon>
        <taxon>Leptospira</taxon>
    </lineage>
</organism>
<dbReference type="KEGG" id="lbi:LEPBI_I1484"/>
<dbReference type="InterPro" id="IPR004358">
    <property type="entry name" value="Sig_transdc_His_kin-like_C"/>
</dbReference>
<keyword evidence="9" id="KW-1133">Transmembrane helix</keyword>
<dbReference type="EC" id="2.7.13.3" evidence="2"/>
<evidence type="ECO:0000256" key="6">
    <source>
        <dbReference type="ARBA" id="ARBA00022777"/>
    </source>
</evidence>
<dbReference type="Proteomes" id="UP000001847">
    <property type="component" value="Chromosome I"/>
</dbReference>
<feature type="transmembrane region" description="Helical" evidence="9">
    <location>
        <begin position="46"/>
        <end position="68"/>
    </location>
</feature>
<dbReference type="SUPFAM" id="SSF47384">
    <property type="entry name" value="Homodimeric domain of signal transducing histidine kinase"/>
    <property type="match status" value="1"/>
</dbReference>
<keyword evidence="3" id="KW-0597">Phosphoprotein</keyword>
<evidence type="ECO:0000259" key="10">
    <source>
        <dbReference type="PROSITE" id="PS50109"/>
    </source>
</evidence>
<dbReference type="OrthoDB" id="1931120at2"/>
<comment type="catalytic activity">
    <reaction evidence="1">
        <text>ATP + protein L-histidine = ADP + protein N-phospho-L-histidine.</text>
        <dbReference type="EC" id="2.7.13.3"/>
    </reaction>
</comment>
<evidence type="ECO:0000256" key="2">
    <source>
        <dbReference type="ARBA" id="ARBA00012438"/>
    </source>
</evidence>
<evidence type="ECO:0000313" key="11">
    <source>
        <dbReference type="EMBL" id="ABZ97591.1"/>
    </source>
</evidence>
<dbReference type="InterPro" id="IPR005467">
    <property type="entry name" value="His_kinase_dom"/>
</dbReference>
<protein>
    <recommendedName>
        <fullName evidence="2">histidine kinase</fullName>
        <ecNumber evidence="2">2.7.13.3</ecNumber>
    </recommendedName>
</protein>
<dbReference type="PANTHER" id="PTHR43065">
    <property type="entry name" value="SENSOR HISTIDINE KINASE"/>
    <property type="match status" value="1"/>
</dbReference>
<keyword evidence="9" id="KW-0472">Membrane</keyword>
<keyword evidence="12" id="KW-1185">Reference proteome</keyword>
<dbReference type="GO" id="GO:0005524">
    <property type="term" value="F:ATP binding"/>
    <property type="evidence" value="ECO:0007669"/>
    <property type="project" value="UniProtKB-KW"/>
</dbReference>
<feature type="transmembrane region" description="Helical" evidence="9">
    <location>
        <begin position="139"/>
        <end position="156"/>
    </location>
</feature>
<dbReference type="InterPro" id="IPR003661">
    <property type="entry name" value="HisK_dim/P_dom"/>
</dbReference>
<feature type="domain" description="Histidine kinase" evidence="10">
    <location>
        <begin position="239"/>
        <end position="529"/>
    </location>
</feature>
<dbReference type="SUPFAM" id="SSF55874">
    <property type="entry name" value="ATPase domain of HSP90 chaperone/DNA topoisomerase II/histidine kinase"/>
    <property type="match status" value="1"/>
</dbReference>
<dbReference type="HOGENOM" id="CLU_501346_0_0_12"/>
<dbReference type="PRINTS" id="PR00344">
    <property type="entry name" value="BCTRLSENSOR"/>
</dbReference>
<feature type="transmembrane region" description="Helical" evidence="9">
    <location>
        <begin position="80"/>
        <end position="100"/>
    </location>
</feature>
<dbReference type="PROSITE" id="PS50109">
    <property type="entry name" value="HIS_KIN"/>
    <property type="match status" value="1"/>
</dbReference>